<evidence type="ECO:0000256" key="1">
    <source>
        <dbReference type="SAM" id="SignalP"/>
    </source>
</evidence>
<sequence length="219" mass="24676">MRTCTAMWFTGILVILVCHTGVLGGSGPFHFNTRFGKRHPTFLTQTSLPRQERFYQGSRFGRSGGGFRIPRGQHFFKGGRFGKRDGLDHPSFRSQPFIQFFPHPYISDVEGLETLSKPEGVKSSPVGIFEVILDDFRYVSSHRPDPSPCLSDILHIDSCKQSSAVMDGQSRGRLLEEFRGRDGEWGQSSGSSLRVRMLAFRNHPVSIRVVCPSYDEVSF</sequence>
<gene>
    <name evidence="2" type="ORF">DSTB1V02_LOCUS6408</name>
</gene>
<protein>
    <submittedName>
        <fullName evidence="2">Uncharacterized protein</fullName>
    </submittedName>
</protein>
<dbReference type="EMBL" id="LR900685">
    <property type="protein sequence ID" value="CAD7246560.1"/>
    <property type="molecule type" value="Genomic_DNA"/>
</dbReference>
<reference evidence="2" key="1">
    <citation type="submission" date="2020-11" db="EMBL/GenBank/DDBJ databases">
        <authorList>
            <person name="Tran Van P."/>
        </authorList>
    </citation>
    <scope>NUCLEOTIDE SEQUENCE</scope>
</reference>
<dbReference type="EMBL" id="CAJPEV010001168">
    <property type="protein sequence ID" value="CAG0891144.1"/>
    <property type="molecule type" value="Genomic_DNA"/>
</dbReference>
<feature type="chain" id="PRO_5036209095" evidence="1">
    <location>
        <begin position="25"/>
        <end position="219"/>
    </location>
</feature>
<name>A0A7R8X9J4_9CRUS</name>
<evidence type="ECO:0000313" key="3">
    <source>
        <dbReference type="Proteomes" id="UP000677054"/>
    </source>
</evidence>
<feature type="signal peptide" evidence="1">
    <location>
        <begin position="1"/>
        <end position="24"/>
    </location>
</feature>
<dbReference type="Proteomes" id="UP000677054">
    <property type="component" value="Unassembled WGS sequence"/>
</dbReference>
<accession>A0A7R8X9J4</accession>
<organism evidence="2">
    <name type="scientific">Darwinula stevensoni</name>
    <dbReference type="NCBI Taxonomy" id="69355"/>
    <lineage>
        <taxon>Eukaryota</taxon>
        <taxon>Metazoa</taxon>
        <taxon>Ecdysozoa</taxon>
        <taxon>Arthropoda</taxon>
        <taxon>Crustacea</taxon>
        <taxon>Oligostraca</taxon>
        <taxon>Ostracoda</taxon>
        <taxon>Podocopa</taxon>
        <taxon>Podocopida</taxon>
        <taxon>Darwinulocopina</taxon>
        <taxon>Darwinuloidea</taxon>
        <taxon>Darwinulidae</taxon>
        <taxon>Darwinula</taxon>
    </lineage>
</organism>
<proteinExistence type="predicted"/>
<keyword evidence="3" id="KW-1185">Reference proteome</keyword>
<keyword evidence="1" id="KW-0732">Signal</keyword>
<evidence type="ECO:0000313" key="2">
    <source>
        <dbReference type="EMBL" id="CAD7246560.1"/>
    </source>
</evidence>
<dbReference type="AlphaFoldDB" id="A0A7R8X9J4"/>